<dbReference type="Gene3D" id="3.50.30.10">
    <property type="entry name" value="Phosphohistidine domain"/>
    <property type="match status" value="1"/>
</dbReference>
<dbReference type="InterPro" id="IPR013815">
    <property type="entry name" value="ATP_grasp_subdomain_1"/>
</dbReference>
<keyword evidence="2" id="KW-0670">Pyruvate</keyword>
<sequence length="737" mass="78719">MFLRVSVAQWHAQPDEVLVRCHRLFSGQLVAVRSDAQVEDQMHASRAGEFCTVLNVAPDGLAQAMDRVAQSMPGHPQDHLLVQQMVSAPRFVGVASSHRIADGAPWYCIELAHDDTAAVTGGRATGRQVAVARDSLSVAMPALGGAERAALALLSEVEGLVGPVPLEMEFALTASGSDALQAQLLQVRPLATARHWPAAQSVRLPVRLPSLEFLQQADALAQVAGDRTVLSLMSDWNPAELIGAHPRPLALSLFQALIADGVWWQARAGLGYAPVPQKNVGLLQVLQGRPFVDVRRSANSLLPARLPPSTRQVLVNHWLSWLDREPALHDKVEFQVFRTVRDFAPPGTLGHVAVPGLSPQAAAQWEAALGVLTARVMDMRPSAPLASLNAGIAALERDELAGQTASRLLQRCRHGTAAFAAIARIAFAAEAQLRSAVQRGALSPDRALALRAAARSSPTHAAHPAVAVGHLRPGTFDITQPTWSADAHREASAHGAAHRAQAFSLVPQEVRALEALAAEVGLPFGAGPWVHWVQLAASSREWGKFVFSRHLSAALEAIAVQAVAVGLDREQMSWLTLAQWRQGRAMAPAARALHWARCAEQAKAEHQWQAGLITGPVLRAQQDRYVADSLGALPNFVGTRVARGPLIVLNDQQPRPRAALHGAIVLVSQADPGFDWLFDHGIVGLMTQWGGANSHMAIRCAEFGLAAAIGCGSAVYARALSAASATIDPGTQSVWFE</sequence>
<keyword evidence="2" id="KW-0418">Kinase</keyword>
<evidence type="ECO:0000313" key="2">
    <source>
        <dbReference type="EMBL" id="TCP15441.1"/>
    </source>
</evidence>
<dbReference type="NCBIfam" id="NF004508">
    <property type="entry name" value="PRK05849.1"/>
    <property type="match status" value="1"/>
</dbReference>
<dbReference type="GO" id="GO:0016301">
    <property type="term" value="F:kinase activity"/>
    <property type="evidence" value="ECO:0007669"/>
    <property type="project" value="UniProtKB-KW"/>
</dbReference>
<evidence type="ECO:0000313" key="3">
    <source>
        <dbReference type="Proteomes" id="UP000295182"/>
    </source>
</evidence>
<name>A0A4R2N4M5_9BURK</name>
<dbReference type="AlphaFoldDB" id="A0A4R2N4M5"/>
<comment type="caution">
    <text evidence="2">The sequence shown here is derived from an EMBL/GenBank/DDBJ whole genome shotgun (WGS) entry which is preliminary data.</text>
</comment>
<dbReference type="SUPFAM" id="SSF52009">
    <property type="entry name" value="Phosphohistidine domain"/>
    <property type="match status" value="1"/>
</dbReference>
<dbReference type="EMBL" id="SLXH01000024">
    <property type="protein sequence ID" value="TCP15441.1"/>
    <property type="molecule type" value="Genomic_DNA"/>
</dbReference>
<keyword evidence="3" id="KW-1185">Reference proteome</keyword>
<proteinExistence type="predicted"/>
<protein>
    <submittedName>
        <fullName evidence="2">Pyruvate phosphate dikinase-like enzyme</fullName>
    </submittedName>
</protein>
<dbReference type="Gene3D" id="3.30.1490.20">
    <property type="entry name" value="ATP-grasp fold, A domain"/>
    <property type="match status" value="1"/>
</dbReference>
<organism evidence="2 3">
    <name type="scientific">Simplicispira metamorpha</name>
    <dbReference type="NCBI Taxonomy" id="80881"/>
    <lineage>
        <taxon>Bacteria</taxon>
        <taxon>Pseudomonadati</taxon>
        <taxon>Pseudomonadota</taxon>
        <taxon>Betaproteobacteria</taxon>
        <taxon>Burkholderiales</taxon>
        <taxon>Comamonadaceae</taxon>
        <taxon>Simplicispira</taxon>
    </lineage>
</organism>
<evidence type="ECO:0000259" key="1">
    <source>
        <dbReference type="Pfam" id="PF00391"/>
    </source>
</evidence>
<keyword evidence="2" id="KW-0808">Transferase</keyword>
<dbReference type="InterPro" id="IPR008279">
    <property type="entry name" value="PEP-util_enz_mobile_dom"/>
</dbReference>
<gene>
    <name evidence="2" type="ORF">EV674_12428</name>
</gene>
<reference evidence="2 3" key="1">
    <citation type="submission" date="2019-03" db="EMBL/GenBank/DDBJ databases">
        <title>Genomic Encyclopedia of Type Strains, Phase IV (KMG-IV): sequencing the most valuable type-strain genomes for metagenomic binning, comparative biology and taxonomic classification.</title>
        <authorList>
            <person name="Goeker M."/>
        </authorList>
    </citation>
    <scope>NUCLEOTIDE SEQUENCE [LARGE SCALE GENOMIC DNA]</scope>
    <source>
        <strain evidence="2 3">DSM 1837</strain>
    </source>
</reference>
<dbReference type="Pfam" id="PF00391">
    <property type="entry name" value="PEP-utilizers"/>
    <property type="match status" value="1"/>
</dbReference>
<accession>A0A4R2N4M5</accession>
<dbReference type="SUPFAM" id="SSF56059">
    <property type="entry name" value="Glutathione synthetase ATP-binding domain-like"/>
    <property type="match status" value="1"/>
</dbReference>
<dbReference type="Proteomes" id="UP000295182">
    <property type="component" value="Unassembled WGS sequence"/>
</dbReference>
<dbReference type="InterPro" id="IPR036637">
    <property type="entry name" value="Phosphohistidine_dom_sf"/>
</dbReference>
<dbReference type="GO" id="GO:0005524">
    <property type="term" value="F:ATP binding"/>
    <property type="evidence" value="ECO:0007669"/>
    <property type="project" value="InterPro"/>
</dbReference>
<feature type="domain" description="PEP-utilising enzyme mobile" evidence="1">
    <location>
        <begin position="662"/>
        <end position="728"/>
    </location>
</feature>